<dbReference type="RefSeq" id="WP_024863808.1">
    <property type="nucleotide sequence ID" value="NZ_CP024965.1"/>
</dbReference>
<feature type="transmembrane region" description="Helical" evidence="1">
    <location>
        <begin position="148"/>
        <end position="167"/>
    </location>
</feature>
<protein>
    <submittedName>
        <fullName evidence="2">Uncharacterized protein</fullName>
    </submittedName>
</protein>
<dbReference type="AlphaFoldDB" id="A0A2K8NY71"/>
<keyword evidence="3" id="KW-1185">Reference proteome</keyword>
<evidence type="ECO:0000256" key="1">
    <source>
        <dbReference type="SAM" id="Phobius"/>
    </source>
</evidence>
<sequence length="535" mass="62481">MINLLKLSSHKYFSLFKIKGYLLSLLIVFAITLIFNITGLFQIINFNRRNVLTLINLFISINSLTFFVFMTLITIKLFRTDLADKLVNLETRYGISVSKVFWSRFITTLMIFGSIIIVSLLVNLVIAFSYEGLENVFVYKLFVSSVGWYSFSLALAICVGIFFSSFFKEAIATSFSLIIYIFFMAIAAFGTSYTPTYLSDRSSSIQMYQDMKNAEIYNAAKKISPNLFLIEEFANSIIYKDGPSDAPTTSSNSNFINLTFGPKNWEKWEIDPKYDDLIKMYKYFDKEIFSKKVLSINDDQIYGFNYQSSYPIEPTKQLIKNILSEVKYEYRDLVATMYKFYNNPEALYYLNLQVQFDRDSAPFHSGEQFKKHIKFLGIENDEYLFFKILSFSLKDASSIHTKQELHKNIKYSQKNLGSILNDSFIMNNNVKEYDVRAKEAINEKWWNPITQIGAMFNSTNYSNPILSQILIERSDLFISKNTYFLNQKPSDINSENIKLIRTPQLEIIYFEYSFIFMLIIFGSYFKFRNNILKNK</sequence>
<proteinExistence type="predicted"/>
<keyword evidence="1" id="KW-1133">Transmembrane helix</keyword>
<feature type="transmembrane region" description="Helical" evidence="1">
    <location>
        <begin position="105"/>
        <end position="128"/>
    </location>
</feature>
<accession>A0A2K8NY71</accession>
<feature type="transmembrane region" description="Helical" evidence="1">
    <location>
        <begin position="174"/>
        <end position="193"/>
    </location>
</feature>
<feature type="transmembrane region" description="Helical" evidence="1">
    <location>
        <begin position="50"/>
        <end position="75"/>
    </location>
</feature>
<gene>
    <name evidence="2" type="ORF">ESOMN_v1c01210</name>
</gene>
<dbReference type="EMBL" id="CP024965">
    <property type="protein sequence ID" value="ATZ18506.1"/>
    <property type="molecule type" value="Genomic_DNA"/>
</dbReference>
<dbReference type="Proteomes" id="UP000232230">
    <property type="component" value="Chromosome"/>
</dbReference>
<feature type="transmembrane region" description="Helical" evidence="1">
    <location>
        <begin position="21"/>
        <end position="44"/>
    </location>
</feature>
<reference evidence="2 3" key="1">
    <citation type="submission" date="2017-11" db="EMBL/GenBank/DDBJ databases">
        <title>Genome sequence of Entomoplasma somnilux PYAN-1 (ATCC 49194).</title>
        <authorList>
            <person name="Lo W.-S."/>
            <person name="Gasparich G.E."/>
            <person name="Kuo C.-H."/>
        </authorList>
    </citation>
    <scope>NUCLEOTIDE SEQUENCE [LARGE SCALE GENOMIC DNA]</scope>
    <source>
        <strain evidence="2 3">PYAN-1</strain>
    </source>
</reference>
<name>A0A2K8NY71_9MOLU</name>
<keyword evidence="1" id="KW-0472">Membrane</keyword>
<feature type="transmembrane region" description="Helical" evidence="1">
    <location>
        <begin position="507"/>
        <end position="525"/>
    </location>
</feature>
<dbReference type="KEGG" id="esx:ESOMN_v1c01210"/>
<evidence type="ECO:0000313" key="2">
    <source>
        <dbReference type="EMBL" id="ATZ18506.1"/>
    </source>
</evidence>
<keyword evidence="1" id="KW-0812">Transmembrane</keyword>
<organism evidence="2 3">
    <name type="scientific">Williamsoniiplasma somnilux</name>
    <dbReference type="NCBI Taxonomy" id="215578"/>
    <lineage>
        <taxon>Bacteria</taxon>
        <taxon>Bacillati</taxon>
        <taxon>Mycoplasmatota</taxon>
        <taxon>Mollicutes</taxon>
        <taxon>Entomoplasmatales</taxon>
        <taxon>Williamsoniiplasma</taxon>
    </lineage>
</organism>
<evidence type="ECO:0000313" key="3">
    <source>
        <dbReference type="Proteomes" id="UP000232230"/>
    </source>
</evidence>